<evidence type="ECO:0000256" key="2">
    <source>
        <dbReference type="ARBA" id="ARBA00001460"/>
    </source>
</evidence>
<dbReference type="eggNOG" id="COG0140">
    <property type="taxonomic scope" value="Bacteria"/>
</dbReference>
<dbReference type="NCBIfam" id="NF001611">
    <property type="entry name" value="PRK00400.1-3"/>
    <property type="match status" value="1"/>
</dbReference>
<evidence type="ECO:0000256" key="15">
    <source>
        <dbReference type="HAMAP-Rule" id="MF_01019"/>
    </source>
</evidence>
<evidence type="ECO:0000313" key="18">
    <source>
        <dbReference type="Proteomes" id="UP000002217"/>
    </source>
</evidence>
<evidence type="ECO:0000256" key="4">
    <source>
        <dbReference type="ARBA" id="ARBA00005169"/>
    </source>
</evidence>
<dbReference type="GO" id="GO:0000105">
    <property type="term" value="P:L-histidine biosynthetic process"/>
    <property type="evidence" value="ECO:0007669"/>
    <property type="project" value="UniProtKB-UniRule"/>
</dbReference>
<keyword evidence="13 15" id="KW-0368">Histidine biosynthesis</keyword>
<dbReference type="NCBIfam" id="TIGR03188">
    <property type="entry name" value="histidine_hisI"/>
    <property type="match status" value="1"/>
</dbReference>
<dbReference type="AlphaFoldDB" id="C8W204"/>
<feature type="region of interest" description="Phosphoribosyl-AMP cyclohydrolase" evidence="15">
    <location>
        <begin position="1"/>
        <end position="148"/>
    </location>
</feature>
<keyword evidence="12 15" id="KW-0067">ATP-binding</keyword>
<comment type="pathway">
    <text evidence="4 15">Amino-acid biosynthesis; L-histidine biosynthesis; L-histidine from 5-phospho-alpha-D-ribose 1-diphosphate: step 3/9.</text>
</comment>
<proteinExistence type="inferred from homology"/>
<dbReference type="OrthoDB" id="9795769at2"/>
<dbReference type="HAMAP" id="MF_01021">
    <property type="entry name" value="HisI"/>
    <property type="match status" value="1"/>
</dbReference>
<dbReference type="NCBIfam" id="NF000768">
    <property type="entry name" value="PRK00051.1"/>
    <property type="match status" value="1"/>
</dbReference>
<dbReference type="UniPathway" id="UPA00031">
    <property type="reaction ID" value="UER00007"/>
</dbReference>
<dbReference type="Gene3D" id="3.10.20.810">
    <property type="entry name" value="Phosphoribosyl-AMP cyclohydrolase"/>
    <property type="match status" value="1"/>
</dbReference>
<dbReference type="InterPro" id="IPR021130">
    <property type="entry name" value="PRib-ATP_PPHydrolase-like"/>
</dbReference>
<dbReference type="InterPro" id="IPR038019">
    <property type="entry name" value="PRib_AMP_CycHydrolase_sf"/>
</dbReference>
<dbReference type="InterPro" id="IPR008179">
    <property type="entry name" value="HisE"/>
</dbReference>
<keyword evidence="9 15" id="KW-0028">Amino-acid biosynthesis</keyword>
<evidence type="ECO:0000256" key="1">
    <source>
        <dbReference type="ARBA" id="ARBA00000024"/>
    </source>
</evidence>
<evidence type="ECO:0000256" key="5">
    <source>
        <dbReference type="ARBA" id="ARBA00005204"/>
    </source>
</evidence>
<evidence type="ECO:0000256" key="12">
    <source>
        <dbReference type="ARBA" id="ARBA00022840"/>
    </source>
</evidence>
<evidence type="ECO:0000256" key="3">
    <source>
        <dbReference type="ARBA" id="ARBA00004496"/>
    </source>
</evidence>
<keyword evidence="18" id="KW-1185">Reference proteome</keyword>
<protein>
    <recommendedName>
        <fullName evidence="15">Histidine biosynthesis bifunctional protein HisIE</fullName>
    </recommendedName>
    <domain>
        <recommendedName>
            <fullName evidence="15">Phosphoribosyl-AMP cyclohydrolase</fullName>
            <shortName evidence="15">PRA-CH</shortName>
            <ecNumber evidence="15">3.5.4.19</ecNumber>
        </recommendedName>
    </domain>
    <domain>
        <recommendedName>
            <fullName evidence="15">Phosphoribosyl-ATP pyrophosphatase</fullName>
            <shortName evidence="15">PRA-PH</shortName>
            <ecNumber evidence="15">3.6.1.31</ecNumber>
        </recommendedName>
    </domain>
</protein>
<evidence type="ECO:0000256" key="10">
    <source>
        <dbReference type="ARBA" id="ARBA00022741"/>
    </source>
</evidence>
<comment type="subcellular location">
    <subcellularLocation>
        <location evidence="3 15">Cytoplasm</location>
    </subcellularLocation>
</comment>
<dbReference type="FunFam" id="3.10.20.810:FF:000001">
    <property type="entry name" value="Histidine biosynthesis bifunctional protein HisIE"/>
    <property type="match status" value="1"/>
</dbReference>
<dbReference type="PANTHER" id="PTHR42945:SF9">
    <property type="entry name" value="HISTIDINE BIOSYNTHESIS BIFUNCTIONAL PROTEIN HISIE"/>
    <property type="match status" value="1"/>
</dbReference>
<dbReference type="SUPFAM" id="SSF141734">
    <property type="entry name" value="HisI-like"/>
    <property type="match status" value="1"/>
</dbReference>
<evidence type="ECO:0000256" key="14">
    <source>
        <dbReference type="ARBA" id="ARBA00023268"/>
    </source>
</evidence>
<evidence type="ECO:0000259" key="16">
    <source>
        <dbReference type="Pfam" id="PF01502"/>
    </source>
</evidence>
<dbReference type="EC" id="3.6.1.31" evidence="15"/>
<evidence type="ECO:0000313" key="17">
    <source>
        <dbReference type="EMBL" id="ACV61668.1"/>
    </source>
</evidence>
<evidence type="ECO:0000256" key="7">
    <source>
        <dbReference type="ARBA" id="ARBA00008299"/>
    </source>
</evidence>
<keyword evidence="10 15" id="KW-0547">Nucleotide-binding</keyword>
<evidence type="ECO:0000256" key="8">
    <source>
        <dbReference type="ARBA" id="ARBA00022490"/>
    </source>
</evidence>
<dbReference type="HAMAP" id="MF_01020">
    <property type="entry name" value="HisE"/>
    <property type="match status" value="1"/>
</dbReference>
<dbReference type="PANTHER" id="PTHR42945">
    <property type="entry name" value="HISTIDINE BIOSYNTHESIS BIFUNCTIONAL PROTEIN"/>
    <property type="match status" value="1"/>
</dbReference>
<dbReference type="CDD" id="cd11534">
    <property type="entry name" value="NTP-PPase_HisIE_like"/>
    <property type="match status" value="1"/>
</dbReference>
<dbReference type="GO" id="GO:0004636">
    <property type="term" value="F:phosphoribosyl-ATP diphosphatase activity"/>
    <property type="evidence" value="ECO:0007669"/>
    <property type="project" value="UniProtKB-UniRule"/>
</dbReference>
<organism evidence="17 18">
    <name type="scientific">Desulfofarcimen acetoxidans (strain ATCC 49208 / DSM 771 / KCTC 5769 / VKM B-1644 / 5575)</name>
    <name type="common">Desulfotomaculum acetoxidans</name>
    <dbReference type="NCBI Taxonomy" id="485916"/>
    <lineage>
        <taxon>Bacteria</taxon>
        <taxon>Bacillati</taxon>
        <taxon>Bacillota</taxon>
        <taxon>Clostridia</taxon>
        <taxon>Eubacteriales</taxon>
        <taxon>Peptococcaceae</taxon>
        <taxon>Desulfofarcimen</taxon>
    </lineage>
</organism>
<dbReference type="eggNOG" id="COG0139">
    <property type="taxonomic scope" value="Bacteria"/>
</dbReference>
<evidence type="ECO:0000256" key="11">
    <source>
        <dbReference type="ARBA" id="ARBA00022801"/>
    </source>
</evidence>
<dbReference type="Pfam" id="PF01503">
    <property type="entry name" value="PRA-PH"/>
    <property type="match status" value="1"/>
</dbReference>
<dbReference type="Gene3D" id="1.10.287.1080">
    <property type="entry name" value="MazG-like"/>
    <property type="match status" value="1"/>
</dbReference>
<keyword evidence="14 15" id="KW-0511">Multifunctional enzyme</keyword>
<dbReference type="InterPro" id="IPR026660">
    <property type="entry name" value="PRA-CH"/>
</dbReference>
<comment type="similarity">
    <text evidence="6 15">In the C-terminal section; belongs to the PRA-PH family.</text>
</comment>
<dbReference type="EC" id="3.5.4.19" evidence="15"/>
<dbReference type="Proteomes" id="UP000002217">
    <property type="component" value="Chromosome"/>
</dbReference>
<keyword evidence="11 15" id="KW-0378">Hydrolase</keyword>
<dbReference type="RefSeq" id="WP_015756386.1">
    <property type="nucleotide sequence ID" value="NC_013216.1"/>
</dbReference>
<accession>C8W204</accession>
<sequence>MQQLDITKLKYDRSGLIPAIVQDYATREVLMVAYMNQEAVEKTLTTLETWFWSRSRQKFWHKGESSGNVQKVREIYHDCDKDTLLVLVDQKGAACHEGYYSCFHYRINRDCTVEIVGEQQFDPDEVYGKISENKEQAKETVPTAGAGVLDELYGVILDRKEKMPEGAYTSYLFDKGLDKILKKVGEESAEVILAAKNKDKHELVKESADLLYHLLVMLAEQGVMPGEVFAELKQRRK</sequence>
<comment type="catalytic activity">
    <reaction evidence="2 15">
        <text>1-(5-phospho-beta-D-ribosyl)-ATP + H2O = 1-(5-phospho-beta-D-ribosyl)-5'-AMP + diphosphate + H(+)</text>
        <dbReference type="Rhea" id="RHEA:22828"/>
        <dbReference type="ChEBI" id="CHEBI:15377"/>
        <dbReference type="ChEBI" id="CHEBI:15378"/>
        <dbReference type="ChEBI" id="CHEBI:33019"/>
        <dbReference type="ChEBI" id="CHEBI:59457"/>
        <dbReference type="ChEBI" id="CHEBI:73183"/>
        <dbReference type="EC" id="3.6.1.31"/>
    </reaction>
</comment>
<dbReference type="GO" id="GO:0004635">
    <property type="term" value="F:phosphoribosyl-AMP cyclohydrolase activity"/>
    <property type="evidence" value="ECO:0007669"/>
    <property type="project" value="UniProtKB-UniRule"/>
</dbReference>
<dbReference type="GO" id="GO:0005524">
    <property type="term" value="F:ATP binding"/>
    <property type="evidence" value="ECO:0007669"/>
    <property type="project" value="UniProtKB-KW"/>
</dbReference>
<feature type="region of interest" description="Phosphoribosyl-ATP pyrophosphohydrolase" evidence="15">
    <location>
        <begin position="149"/>
        <end position="237"/>
    </location>
</feature>
<reference evidence="17 18" key="1">
    <citation type="journal article" date="2009" name="Stand. Genomic Sci.">
        <title>Complete genome sequence of Desulfotomaculum acetoxidans type strain (5575).</title>
        <authorList>
            <person name="Spring S."/>
            <person name="Lapidus A."/>
            <person name="Schroder M."/>
            <person name="Gleim D."/>
            <person name="Sims D."/>
            <person name="Meincke L."/>
            <person name="Glavina Del Rio T."/>
            <person name="Tice H."/>
            <person name="Copeland A."/>
            <person name="Cheng J.F."/>
            <person name="Lucas S."/>
            <person name="Chen F."/>
            <person name="Nolan M."/>
            <person name="Bruce D."/>
            <person name="Goodwin L."/>
            <person name="Pitluck S."/>
            <person name="Ivanova N."/>
            <person name="Mavromatis K."/>
            <person name="Mikhailova N."/>
            <person name="Pati A."/>
            <person name="Chen A."/>
            <person name="Palaniappan K."/>
            <person name="Land M."/>
            <person name="Hauser L."/>
            <person name="Chang Y.J."/>
            <person name="Jeffries C.D."/>
            <person name="Chain P."/>
            <person name="Saunders E."/>
            <person name="Brettin T."/>
            <person name="Detter J.C."/>
            <person name="Goker M."/>
            <person name="Bristow J."/>
            <person name="Eisen J.A."/>
            <person name="Markowitz V."/>
            <person name="Hugenholtz P."/>
            <person name="Kyrpides N.C."/>
            <person name="Klenk H.P."/>
            <person name="Han C."/>
        </authorList>
    </citation>
    <scope>NUCLEOTIDE SEQUENCE [LARGE SCALE GENOMIC DNA]</scope>
    <source>
        <strain evidence="18">ATCC 49208 / DSM 771 / VKM B-1644</strain>
    </source>
</reference>
<dbReference type="STRING" id="485916.Dtox_0758"/>
<dbReference type="Pfam" id="PF01502">
    <property type="entry name" value="PRA-CH"/>
    <property type="match status" value="1"/>
</dbReference>
<dbReference type="EMBL" id="CP001720">
    <property type="protein sequence ID" value="ACV61668.1"/>
    <property type="molecule type" value="Genomic_DNA"/>
</dbReference>
<evidence type="ECO:0000256" key="9">
    <source>
        <dbReference type="ARBA" id="ARBA00022605"/>
    </source>
</evidence>
<keyword evidence="8 15" id="KW-0963">Cytoplasm</keyword>
<evidence type="ECO:0000256" key="6">
    <source>
        <dbReference type="ARBA" id="ARBA00007731"/>
    </source>
</evidence>
<comment type="catalytic activity">
    <reaction evidence="1 15">
        <text>1-(5-phospho-beta-D-ribosyl)-5'-AMP + H2O = 1-(5-phospho-beta-D-ribosyl)-5-[(5-phospho-beta-D-ribosylamino)methylideneamino]imidazole-4-carboxamide</text>
        <dbReference type="Rhea" id="RHEA:20049"/>
        <dbReference type="ChEBI" id="CHEBI:15377"/>
        <dbReference type="ChEBI" id="CHEBI:58435"/>
        <dbReference type="ChEBI" id="CHEBI:59457"/>
        <dbReference type="EC" id="3.5.4.19"/>
    </reaction>
</comment>
<dbReference type="InterPro" id="IPR023019">
    <property type="entry name" value="His_synth_HisIE"/>
</dbReference>
<dbReference type="KEGG" id="dae:Dtox_0758"/>
<gene>
    <name evidence="15" type="primary">hisI</name>
    <name evidence="15" type="synonym">hisIE</name>
    <name evidence="17" type="ordered locus">Dtox_0758</name>
</gene>
<dbReference type="GO" id="GO:0005737">
    <property type="term" value="C:cytoplasm"/>
    <property type="evidence" value="ECO:0007669"/>
    <property type="project" value="UniProtKB-SubCell"/>
</dbReference>
<feature type="domain" description="Phosphoribosyl-AMP cyclohydrolase" evidence="16">
    <location>
        <begin position="31"/>
        <end position="104"/>
    </location>
</feature>
<name>C8W204_DESAS</name>
<comment type="pathway">
    <text evidence="5 15">Amino-acid biosynthesis; L-histidine biosynthesis; L-histidine from 5-phospho-alpha-D-ribose 1-diphosphate: step 2/9.</text>
</comment>
<dbReference type="InterPro" id="IPR002496">
    <property type="entry name" value="PRib_AMP_CycHydrolase_dom"/>
</dbReference>
<dbReference type="HAMAP" id="MF_01019">
    <property type="entry name" value="HisIE"/>
    <property type="match status" value="1"/>
</dbReference>
<dbReference type="SUPFAM" id="SSF101386">
    <property type="entry name" value="all-alpha NTP pyrophosphatases"/>
    <property type="match status" value="1"/>
</dbReference>
<comment type="similarity">
    <text evidence="7 15">In the N-terminal section; belongs to the PRA-CH family.</text>
</comment>
<dbReference type="NCBIfam" id="NF002747">
    <property type="entry name" value="PRK02759.1"/>
    <property type="match status" value="1"/>
</dbReference>
<dbReference type="HOGENOM" id="CLU_048577_3_1_9"/>
<evidence type="ECO:0000256" key="13">
    <source>
        <dbReference type="ARBA" id="ARBA00023102"/>
    </source>
</evidence>